<evidence type="ECO:0000256" key="2">
    <source>
        <dbReference type="ARBA" id="ARBA00022679"/>
    </source>
</evidence>
<dbReference type="Gene3D" id="3.40.50.2000">
    <property type="entry name" value="Glycogen Phosphorylase B"/>
    <property type="match status" value="2"/>
</dbReference>
<keyword evidence="2 4" id="KW-0808">Transferase</keyword>
<sequence>MPAVRILLVTQMWPTAATPELGSFLVPMVRELRAQGHEVDVAAIGRRGGSPLKYARLAGRAVAAARRRRPDVVFAHFLFPAGAAGLAAARAADAPLVVMAHGQDVANCDRRAIRAVTAPVVRGAAAVIANSRWLAARLAAHFPGVEPEVCDLGVDLAEFDPGTVAPAPWPGDHPRFLCVGALIARKNVVALADAFAALGRGSLTYVGDGPLRAELEGRPGVMLTGRVAHDAVPAWLAACDVLCQPSAIEPFGLAALEAMAMERTVVATTQGGPPEFVTPEAGVLVDPADPAALVAGLARAAAMPAPNPAARAAAGAHGSARQAARMAAVLARAVGR</sequence>
<organism evidence="4 5">
    <name type="scientific">Baekduia soli</name>
    <dbReference type="NCBI Taxonomy" id="496014"/>
    <lineage>
        <taxon>Bacteria</taxon>
        <taxon>Bacillati</taxon>
        <taxon>Actinomycetota</taxon>
        <taxon>Thermoleophilia</taxon>
        <taxon>Solirubrobacterales</taxon>
        <taxon>Baekduiaceae</taxon>
        <taxon>Baekduia</taxon>
    </lineage>
</organism>
<accession>A0A5B8U3W6</accession>
<reference evidence="4 5" key="1">
    <citation type="journal article" date="2018" name="J. Microbiol.">
        <title>Baekduia soli gen. nov., sp. nov., a novel bacterium isolated from the soil of Baekdu Mountain and proposal of a novel family name, Baekduiaceae fam. nov.</title>
        <authorList>
            <person name="An D.S."/>
            <person name="Siddiqi M.Z."/>
            <person name="Kim K.H."/>
            <person name="Yu H.S."/>
            <person name="Im W.T."/>
        </authorList>
    </citation>
    <scope>NUCLEOTIDE SEQUENCE [LARGE SCALE GENOMIC DNA]</scope>
    <source>
        <strain evidence="4 5">BR7-21</strain>
    </source>
</reference>
<feature type="domain" description="Glycosyltransferase subfamily 4-like N-terminal" evidence="3">
    <location>
        <begin position="28"/>
        <end position="157"/>
    </location>
</feature>
<dbReference type="InterPro" id="IPR050194">
    <property type="entry name" value="Glycosyltransferase_grp1"/>
</dbReference>
<protein>
    <submittedName>
        <fullName evidence="4">Glycosyltransferase family 4 protein</fullName>
    </submittedName>
</protein>
<dbReference type="GO" id="GO:1901137">
    <property type="term" value="P:carbohydrate derivative biosynthetic process"/>
    <property type="evidence" value="ECO:0007669"/>
    <property type="project" value="UniProtKB-ARBA"/>
</dbReference>
<dbReference type="Pfam" id="PF13692">
    <property type="entry name" value="Glyco_trans_1_4"/>
    <property type="match status" value="1"/>
</dbReference>
<dbReference type="AlphaFoldDB" id="A0A5B8U3W6"/>
<dbReference type="RefSeq" id="WP_146918488.1">
    <property type="nucleotide sequence ID" value="NZ_CP042430.1"/>
</dbReference>
<dbReference type="PANTHER" id="PTHR45947">
    <property type="entry name" value="SULFOQUINOVOSYL TRANSFERASE SQD2"/>
    <property type="match status" value="1"/>
</dbReference>
<proteinExistence type="predicted"/>
<dbReference type="PANTHER" id="PTHR45947:SF13">
    <property type="entry name" value="TRANSFERASE"/>
    <property type="match status" value="1"/>
</dbReference>
<keyword evidence="5" id="KW-1185">Reference proteome</keyword>
<dbReference type="KEGG" id="bsol:FSW04_09115"/>
<dbReference type="EMBL" id="CP042430">
    <property type="protein sequence ID" value="QEC47717.1"/>
    <property type="molecule type" value="Genomic_DNA"/>
</dbReference>
<dbReference type="Pfam" id="PF13439">
    <property type="entry name" value="Glyco_transf_4"/>
    <property type="match status" value="1"/>
</dbReference>
<dbReference type="InterPro" id="IPR028098">
    <property type="entry name" value="Glyco_trans_4-like_N"/>
</dbReference>
<name>A0A5B8U3W6_9ACTN</name>
<dbReference type="Proteomes" id="UP000321805">
    <property type="component" value="Chromosome"/>
</dbReference>
<evidence type="ECO:0000259" key="3">
    <source>
        <dbReference type="Pfam" id="PF13439"/>
    </source>
</evidence>
<dbReference type="OrthoDB" id="9781738at2"/>
<evidence type="ECO:0000256" key="1">
    <source>
        <dbReference type="ARBA" id="ARBA00022676"/>
    </source>
</evidence>
<dbReference type="GO" id="GO:0016757">
    <property type="term" value="F:glycosyltransferase activity"/>
    <property type="evidence" value="ECO:0007669"/>
    <property type="project" value="UniProtKB-KW"/>
</dbReference>
<keyword evidence="1" id="KW-0328">Glycosyltransferase</keyword>
<dbReference type="SUPFAM" id="SSF53756">
    <property type="entry name" value="UDP-Glycosyltransferase/glycogen phosphorylase"/>
    <property type="match status" value="1"/>
</dbReference>
<evidence type="ECO:0000313" key="4">
    <source>
        <dbReference type="EMBL" id="QEC47717.1"/>
    </source>
</evidence>
<gene>
    <name evidence="4" type="ORF">FSW04_09115</name>
</gene>
<evidence type="ECO:0000313" key="5">
    <source>
        <dbReference type="Proteomes" id="UP000321805"/>
    </source>
</evidence>